<evidence type="ECO:0000256" key="3">
    <source>
        <dbReference type="ARBA" id="ARBA00022692"/>
    </source>
</evidence>
<reference evidence="8 9" key="1">
    <citation type="submission" date="2019-07" db="EMBL/GenBank/DDBJ databases">
        <title>Sphingomonas solaris sp. nov., isolated from a solar panel from Boston, Massachusetts.</title>
        <authorList>
            <person name="Tanner K."/>
            <person name="Pascual J."/>
            <person name="Mancuso C."/>
            <person name="Pereto J."/>
            <person name="Khalil A."/>
            <person name="Vilanova C."/>
        </authorList>
    </citation>
    <scope>NUCLEOTIDE SEQUENCE [LARGE SCALE GENOMIC DNA]</scope>
    <source>
        <strain evidence="8 9">R4DWN</strain>
    </source>
</reference>
<evidence type="ECO:0000256" key="4">
    <source>
        <dbReference type="ARBA" id="ARBA00022989"/>
    </source>
</evidence>
<protein>
    <submittedName>
        <fullName evidence="8">Copper homeostasis membrane protein CopD</fullName>
    </submittedName>
</protein>
<proteinExistence type="predicted"/>
<keyword evidence="4 6" id="KW-1133">Transmembrane helix</keyword>
<evidence type="ECO:0000256" key="2">
    <source>
        <dbReference type="ARBA" id="ARBA00022475"/>
    </source>
</evidence>
<name>A0A558R4D7_9SPHN</name>
<keyword evidence="2" id="KW-1003">Cell membrane</keyword>
<dbReference type="InterPro" id="IPR047689">
    <property type="entry name" value="CopD"/>
</dbReference>
<dbReference type="PANTHER" id="PTHR34820">
    <property type="entry name" value="INNER MEMBRANE PROTEIN YEBZ"/>
    <property type="match status" value="1"/>
</dbReference>
<feature type="transmembrane region" description="Helical" evidence="6">
    <location>
        <begin position="230"/>
        <end position="250"/>
    </location>
</feature>
<dbReference type="PANTHER" id="PTHR34820:SF4">
    <property type="entry name" value="INNER MEMBRANE PROTEIN YEBZ"/>
    <property type="match status" value="1"/>
</dbReference>
<dbReference type="AlphaFoldDB" id="A0A558R4D7"/>
<organism evidence="8 9">
    <name type="scientific">Alterirhizorhabdus solaris</name>
    <dbReference type="NCBI Taxonomy" id="2529389"/>
    <lineage>
        <taxon>Bacteria</taxon>
        <taxon>Pseudomonadati</taxon>
        <taxon>Pseudomonadota</taxon>
        <taxon>Alphaproteobacteria</taxon>
        <taxon>Sphingomonadales</taxon>
        <taxon>Rhizorhabdaceae</taxon>
        <taxon>Alterirhizorhabdus</taxon>
    </lineage>
</organism>
<evidence type="ECO:0000256" key="1">
    <source>
        <dbReference type="ARBA" id="ARBA00004651"/>
    </source>
</evidence>
<dbReference type="InterPro" id="IPR032694">
    <property type="entry name" value="CopC/D"/>
</dbReference>
<feature type="transmembrane region" description="Helical" evidence="6">
    <location>
        <begin position="157"/>
        <end position="178"/>
    </location>
</feature>
<comment type="subcellular location">
    <subcellularLocation>
        <location evidence="1">Cell membrane</location>
        <topology evidence="1">Multi-pass membrane protein</topology>
    </subcellularLocation>
</comment>
<evidence type="ECO:0000313" key="9">
    <source>
        <dbReference type="Proteomes" id="UP000318681"/>
    </source>
</evidence>
<feature type="transmembrane region" description="Helical" evidence="6">
    <location>
        <begin position="119"/>
        <end position="137"/>
    </location>
</feature>
<feature type="domain" description="Copper resistance protein D" evidence="7">
    <location>
        <begin position="189"/>
        <end position="294"/>
    </location>
</feature>
<dbReference type="EMBL" id="VNIM01000036">
    <property type="protein sequence ID" value="TVV74253.1"/>
    <property type="molecule type" value="Genomic_DNA"/>
</dbReference>
<accession>A0A558R4D7</accession>
<keyword evidence="5 6" id="KW-0472">Membrane</keyword>
<gene>
    <name evidence="8" type="primary">copD</name>
    <name evidence="8" type="ORF">FOY91_10455</name>
</gene>
<evidence type="ECO:0000313" key="8">
    <source>
        <dbReference type="EMBL" id="TVV74253.1"/>
    </source>
</evidence>
<evidence type="ECO:0000259" key="7">
    <source>
        <dbReference type="Pfam" id="PF05425"/>
    </source>
</evidence>
<keyword evidence="3 6" id="KW-0812">Transmembrane</keyword>
<dbReference type="Proteomes" id="UP000318681">
    <property type="component" value="Unassembled WGS sequence"/>
</dbReference>
<dbReference type="GO" id="GO:0006825">
    <property type="term" value="P:copper ion transport"/>
    <property type="evidence" value="ECO:0007669"/>
    <property type="project" value="InterPro"/>
</dbReference>
<dbReference type="RefSeq" id="WP_145151102.1">
    <property type="nucleotide sequence ID" value="NZ_VNIM01000036.1"/>
</dbReference>
<dbReference type="NCBIfam" id="NF033808">
    <property type="entry name" value="copper_CopD"/>
    <property type="match status" value="1"/>
</dbReference>
<comment type="caution">
    <text evidence="8">The sequence shown here is derived from an EMBL/GenBank/DDBJ whole genome shotgun (WGS) entry which is preliminary data.</text>
</comment>
<feature type="transmembrane region" description="Helical" evidence="6">
    <location>
        <begin position="277"/>
        <end position="296"/>
    </location>
</feature>
<dbReference type="OrthoDB" id="6053803at2"/>
<evidence type="ECO:0000256" key="5">
    <source>
        <dbReference type="ARBA" id="ARBA00023136"/>
    </source>
</evidence>
<keyword evidence="9" id="KW-1185">Reference proteome</keyword>
<dbReference type="GO" id="GO:0005886">
    <property type="term" value="C:plasma membrane"/>
    <property type="evidence" value="ECO:0007669"/>
    <property type="project" value="UniProtKB-SubCell"/>
</dbReference>
<evidence type="ECO:0000256" key="6">
    <source>
        <dbReference type="SAM" id="Phobius"/>
    </source>
</evidence>
<dbReference type="Pfam" id="PF05425">
    <property type="entry name" value="CopD"/>
    <property type="match status" value="1"/>
</dbReference>
<sequence>MADPAMIAVRFALYAVLAAAFGLPLFALQALRGGERVVGTALRFRVGIVAAAGAGLAFSALWLALLAASMGDTPLAGVTGETVALLIDGTAIGAAWTARMAALTLMLPVASLGGRAPRTAFGLLAVAGAVALGSLAWTGHGAMDEGVRGWVHLLADLAHLLAAGAWIGALAAFLRFTFARAPDPVLAQRVLHGFASTGTLLVLLLLGTGLVNGWVLVGPDHLAALVTDDYGRLLLIKLALFAAMLALAAANRFRHTPALRATVDDPVRALAGLRRSLLAETTAALAILVLVAWLGMLSPPASA</sequence>
<feature type="transmembrane region" description="Helical" evidence="6">
    <location>
        <begin position="43"/>
        <end position="65"/>
    </location>
</feature>
<dbReference type="InterPro" id="IPR008457">
    <property type="entry name" value="Cu-R_CopD_dom"/>
</dbReference>
<feature type="transmembrane region" description="Helical" evidence="6">
    <location>
        <begin position="85"/>
        <end position="107"/>
    </location>
</feature>
<feature type="transmembrane region" description="Helical" evidence="6">
    <location>
        <begin position="12"/>
        <end position="31"/>
    </location>
</feature>